<evidence type="ECO:0008006" key="3">
    <source>
        <dbReference type="Google" id="ProtNLM"/>
    </source>
</evidence>
<dbReference type="RefSeq" id="WP_319078793.1">
    <property type="nucleotide sequence ID" value="NZ_JAMYEC010000016.1"/>
</dbReference>
<dbReference type="Proteomes" id="UP001272940">
    <property type="component" value="Unassembled WGS sequence"/>
</dbReference>
<proteinExistence type="predicted"/>
<comment type="caution">
    <text evidence="1">The sequence shown here is derived from an EMBL/GenBank/DDBJ whole genome shotgun (WGS) entry which is preliminary data.</text>
</comment>
<reference evidence="1 2" key="1">
    <citation type="journal article" date="2023" name="FEMS Microbes">
        <title>Whole genomes of deep-sea sponge-associated bacteria exhibit high novel natural product potential.</title>
        <authorList>
            <person name="Hesketh-Best P.J."/>
            <person name="January G.G."/>
            <person name="Koch M.J."/>
            <person name="Warburton P.J."/>
            <person name="Howell K.L."/>
            <person name="Upton M."/>
        </authorList>
    </citation>
    <scope>NUCLEOTIDE SEQUENCE [LARGE SCALE GENOMIC DNA]</scope>
    <source>
        <strain evidence="1 2">PC206-O</strain>
    </source>
</reference>
<evidence type="ECO:0000313" key="2">
    <source>
        <dbReference type="Proteomes" id="UP001272940"/>
    </source>
</evidence>
<name>A0ABU4KU82_BREVE</name>
<sequence>MSKSPAGSFELTMGSDVQRDGMFLELSDGVIEHAPLAEVFYADANGQMTLATFDNGSIPLEVVEWLISEAKRRLPPVDDR</sequence>
<protein>
    <recommendedName>
        <fullName evidence="3">DUF2283 domain-containing protein</fullName>
    </recommendedName>
</protein>
<gene>
    <name evidence="1" type="ORF">NJD11_16305</name>
</gene>
<accession>A0ABU4KU82</accession>
<dbReference type="EMBL" id="JAMYEC010000016">
    <property type="protein sequence ID" value="MDX2336499.1"/>
    <property type="molecule type" value="Genomic_DNA"/>
</dbReference>
<evidence type="ECO:0000313" key="1">
    <source>
        <dbReference type="EMBL" id="MDX2336499.1"/>
    </source>
</evidence>
<organism evidence="1 2">
    <name type="scientific">Brevundimonas vesicularis</name>
    <name type="common">Pseudomonas vesicularis</name>
    <dbReference type="NCBI Taxonomy" id="41276"/>
    <lineage>
        <taxon>Bacteria</taxon>
        <taxon>Pseudomonadati</taxon>
        <taxon>Pseudomonadota</taxon>
        <taxon>Alphaproteobacteria</taxon>
        <taxon>Caulobacterales</taxon>
        <taxon>Caulobacteraceae</taxon>
        <taxon>Brevundimonas</taxon>
    </lineage>
</organism>
<keyword evidence="2" id="KW-1185">Reference proteome</keyword>